<keyword evidence="3" id="KW-1185">Reference proteome</keyword>
<organism evidence="2 3">
    <name type="scientific">Morchella conica CCBAS932</name>
    <dbReference type="NCBI Taxonomy" id="1392247"/>
    <lineage>
        <taxon>Eukaryota</taxon>
        <taxon>Fungi</taxon>
        <taxon>Dikarya</taxon>
        <taxon>Ascomycota</taxon>
        <taxon>Pezizomycotina</taxon>
        <taxon>Pezizomycetes</taxon>
        <taxon>Pezizales</taxon>
        <taxon>Morchellaceae</taxon>
        <taxon>Morchella</taxon>
    </lineage>
</organism>
<dbReference type="InParanoid" id="A0A3N4KPX9"/>
<dbReference type="AlphaFoldDB" id="A0A3N4KPX9"/>
<protein>
    <submittedName>
        <fullName evidence="2">Uncharacterized protein</fullName>
    </submittedName>
</protein>
<feature type="transmembrane region" description="Helical" evidence="1">
    <location>
        <begin position="158"/>
        <end position="179"/>
    </location>
</feature>
<accession>A0A3N4KPX9</accession>
<gene>
    <name evidence="2" type="ORF">P167DRAFT_217072</name>
</gene>
<feature type="transmembrane region" description="Helical" evidence="1">
    <location>
        <begin position="123"/>
        <end position="146"/>
    </location>
</feature>
<sequence length="183" mass="21584">MSIVSISTTFDLGDWDLSTMRFGVIRAVDIWRLDSERKKAFKEDWKQMLEKITSVPWDHDINRLRDAMASVLRKYRVTWIDPRSEIQSPWKYPEYKNDWDNRSCGSALERVERMRSRQMGVSIGSLELLAYLDTFVLVAHHVGLFLDFLRDGLDGDEIFLLLFWFLSGFSAMFLLFAMVERLE</sequence>
<dbReference type="Proteomes" id="UP000277580">
    <property type="component" value="Unassembled WGS sequence"/>
</dbReference>
<evidence type="ECO:0000313" key="2">
    <source>
        <dbReference type="EMBL" id="RPB11528.1"/>
    </source>
</evidence>
<evidence type="ECO:0000313" key="3">
    <source>
        <dbReference type="Proteomes" id="UP000277580"/>
    </source>
</evidence>
<keyword evidence="1" id="KW-0812">Transmembrane</keyword>
<dbReference type="EMBL" id="ML119135">
    <property type="protein sequence ID" value="RPB11528.1"/>
    <property type="molecule type" value="Genomic_DNA"/>
</dbReference>
<keyword evidence="1" id="KW-0472">Membrane</keyword>
<keyword evidence="1" id="KW-1133">Transmembrane helix</keyword>
<evidence type="ECO:0000256" key="1">
    <source>
        <dbReference type="SAM" id="Phobius"/>
    </source>
</evidence>
<name>A0A3N4KPX9_9PEZI</name>
<proteinExistence type="predicted"/>
<reference evidence="2 3" key="1">
    <citation type="journal article" date="2018" name="Nat. Ecol. Evol.">
        <title>Pezizomycetes genomes reveal the molecular basis of ectomycorrhizal truffle lifestyle.</title>
        <authorList>
            <person name="Murat C."/>
            <person name="Payen T."/>
            <person name="Noel B."/>
            <person name="Kuo A."/>
            <person name="Morin E."/>
            <person name="Chen J."/>
            <person name="Kohler A."/>
            <person name="Krizsan K."/>
            <person name="Balestrini R."/>
            <person name="Da Silva C."/>
            <person name="Montanini B."/>
            <person name="Hainaut M."/>
            <person name="Levati E."/>
            <person name="Barry K.W."/>
            <person name="Belfiori B."/>
            <person name="Cichocki N."/>
            <person name="Clum A."/>
            <person name="Dockter R.B."/>
            <person name="Fauchery L."/>
            <person name="Guy J."/>
            <person name="Iotti M."/>
            <person name="Le Tacon F."/>
            <person name="Lindquist E.A."/>
            <person name="Lipzen A."/>
            <person name="Malagnac F."/>
            <person name="Mello A."/>
            <person name="Molinier V."/>
            <person name="Miyauchi S."/>
            <person name="Poulain J."/>
            <person name="Riccioni C."/>
            <person name="Rubini A."/>
            <person name="Sitrit Y."/>
            <person name="Splivallo R."/>
            <person name="Traeger S."/>
            <person name="Wang M."/>
            <person name="Zifcakova L."/>
            <person name="Wipf D."/>
            <person name="Zambonelli A."/>
            <person name="Paolocci F."/>
            <person name="Nowrousian M."/>
            <person name="Ottonello S."/>
            <person name="Baldrian P."/>
            <person name="Spatafora J.W."/>
            <person name="Henrissat B."/>
            <person name="Nagy L.G."/>
            <person name="Aury J.M."/>
            <person name="Wincker P."/>
            <person name="Grigoriev I.V."/>
            <person name="Bonfante P."/>
            <person name="Martin F.M."/>
        </authorList>
    </citation>
    <scope>NUCLEOTIDE SEQUENCE [LARGE SCALE GENOMIC DNA]</scope>
    <source>
        <strain evidence="2 3">CCBAS932</strain>
    </source>
</reference>